<dbReference type="AlphaFoldDB" id="A0AAV5X4M6"/>
<evidence type="ECO:0008006" key="3">
    <source>
        <dbReference type="Google" id="ProtNLM"/>
    </source>
</evidence>
<name>A0AAV5X4M6_9BILA</name>
<protein>
    <recommendedName>
        <fullName evidence="3">Nuclear receptor</fullName>
    </recommendedName>
</protein>
<evidence type="ECO:0000313" key="1">
    <source>
        <dbReference type="EMBL" id="GMT37179.1"/>
    </source>
</evidence>
<comment type="caution">
    <text evidence="1">The sequence shown here is derived from an EMBL/GenBank/DDBJ whole genome shotgun (WGS) entry which is preliminary data.</text>
</comment>
<keyword evidence="2" id="KW-1185">Reference proteome</keyword>
<gene>
    <name evidence="1" type="ORF">PFISCL1PPCAC_28476</name>
</gene>
<proteinExistence type="predicted"/>
<sequence length="113" mass="13252">MEVFETRIKSMIKEEEKMSNETRAYGEKMQSLFLEAVVRLRQEEITTQEQLMVSIFRELAKLIKTAIAGYEELPDTAKMEIDRYYCLRTFYRVMMETGAGKYQAIIDAFAAQN</sequence>
<evidence type="ECO:0000313" key="2">
    <source>
        <dbReference type="Proteomes" id="UP001432322"/>
    </source>
</evidence>
<reference evidence="1" key="1">
    <citation type="submission" date="2023-10" db="EMBL/GenBank/DDBJ databases">
        <title>Genome assembly of Pristionchus species.</title>
        <authorList>
            <person name="Yoshida K."/>
            <person name="Sommer R.J."/>
        </authorList>
    </citation>
    <scope>NUCLEOTIDE SEQUENCE</scope>
    <source>
        <strain evidence="1">RS5133</strain>
    </source>
</reference>
<dbReference type="EMBL" id="BTSY01000064">
    <property type="protein sequence ID" value="GMT37179.1"/>
    <property type="molecule type" value="Genomic_DNA"/>
</dbReference>
<accession>A0AAV5X4M6</accession>
<organism evidence="1 2">
    <name type="scientific">Pristionchus fissidentatus</name>
    <dbReference type="NCBI Taxonomy" id="1538716"/>
    <lineage>
        <taxon>Eukaryota</taxon>
        <taxon>Metazoa</taxon>
        <taxon>Ecdysozoa</taxon>
        <taxon>Nematoda</taxon>
        <taxon>Chromadorea</taxon>
        <taxon>Rhabditida</taxon>
        <taxon>Rhabditina</taxon>
        <taxon>Diplogasteromorpha</taxon>
        <taxon>Diplogasteroidea</taxon>
        <taxon>Neodiplogasteridae</taxon>
        <taxon>Pristionchus</taxon>
    </lineage>
</organism>
<dbReference type="Proteomes" id="UP001432322">
    <property type="component" value="Unassembled WGS sequence"/>
</dbReference>